<accession>A0ABQ4CWX5</accession>
<feature type="transmembrane region" description="Helical" evidence="1">
    <location>
        <begin position="160"/>
        <end position="181"/>
    </location>
</feature>
<sequence length="331" mass="35297">MIWFTWRQFRTPAVVAAGALAVVAALLMISAGGVSDLYSGVAACRTDCADTVESFLTRFHNSASGTIYYTTMAVMYAAPPLIGVFWGAPLVAREIEAGTHRVAWTQSITRTRWLATKLGLVGAATAAAIGLLSWAVTAWAGRVDSAAADRITPLVFGARGVVPVAYALFAFMLGVTVGMLVRRTVPAMATTLIGYAAAVAAMPLWLRTHLAPATHETPALDMGKLDALMISQSGEMLIEPDPVADAWTITNRPITTTGEVFTGPADPTRCGPDMPNGSCADWVGTLGLRQDVVYHPGNQFWTLQWIEAGVFVALAAALAVLSFWWLHRRSS</sequence>
<keyword evidence="1" id="KW-1133">Transmembrane helix</keyword>
<dbReference type="EMBL" id="BONE01000048">
    <property type="protein sequence ID" value="GIF75793.1"/>
    <property type="molecule type" value="Genomic_DNA"/>
</dbReference>
<evidence type="ECO:0000313" key="3">
    <source>
        <dbReference type="Proteomes" id="UP000604117"/>
    </source>
</evidence>
<feature type="transmembrane region" description="Helical" evidence="1">
    <location>
        <begin position="68"/>
        <end position="92"/>
    </location>
</feature>
<dbReference type="RefSeq" id="WP_203716630.1">
    <property type="nucleotide sequence ID" value="NZ_BONE01000048.1"/>
</dbReference>
<feature type="transmembrane region" description="Helical" evidence="1">
    <location>
        <begin position="305"/>
        <end position="326"/>
    </location>
</feature>
<feature type="transmembrane region" description="Helical" evidence="1">
    <location>
        <begin position="188"/>
        <end position="206"/>
    </location>
</feature>
<gene>
    <name evidence="2" type="ORF">Asi02nite_53110</name>
</gene>
<evidence type="ECO:0000256" key="1">
    <source>
        <dbReference type="SAM" id="Phobius"/>
    </source>
</evidence>
<reference evidence="2 3" key="1">
    <citation type="submission" date="2021-01" db="EMBL/GenBank/DDBJ databases">
        <title>Whole genome shotgun sequence of Asanoa siamensis NBRC 107932.</title>
        <authorList>
            <person name="Komaki H."/>
            <person name="Tamura T."/>
        </authorList>
    </citation>
    <scope>NUCLEOTIDE SEQUENCE [LARGE SCALE GENOMIC DNA]</scope>
    <source>
        <strain evidence="2 3">NBRC 107932</strain>
    </source>
</reference>
<keyword evidence="1" id="KW-0812">Transmembrane</keyword>
<comment type="caution">
    <text evidence="2">The sequence shown here is derived from an EMBL/GenBank/DDBJ whole genome shotgun (WGS) entry which is preliminary data.</text>
</comment>
<keyword evidence="1" id="KW-0472">Membrane</keyword>
<dbReference type="Proteomes" id="UP000604117">
    <property type="component" value="Unassembled WGS sequence"/>
</dbReference>
<name>A0ABQ4CWX5_9ACTN</name>
<organism evidence="2 3">
    <name type="scientific">Asanoa siamensis</name>
    <dbReference type="NCBI Taxonomy" id="926357"/>
    <lineage>
        <taxon>Bacteria</taxon>
        <taxon>Bacillati</taxon>
        <taxon>Actinomycetota</taxon>
        <taxon>Actinomycetes</taxon>
        <taxon>Micromonosporales</taxon>
        <taxon>Micromonosporaceae</taxon>
        <taxon>Asanoa</taxon>
    </lineage>
</organism>
<proteinExistence type="predicted"/>
<keyword evidence="3" id="KW-1185">Reference proteome</keyword>
<feature type="transmembrane region" description="Helical" evidence="1">
    <location>
        <begin position="113"/>
        <end position="140"/>
    </location>
</feature>
<evidence type="ECO:0000313" key="2">
    <source>
        <dbReference type="EMBL" id="GIF75793.1"/>
    </source>
</evidence>
<protein>
    <submittedName>
        <fullName evidence="2">Transporter</fullName>
    </submittedName>
</protein>